<evidence type="ECO:0000313" key="2">
    <source>
        <dbReference type="EMBL" id="GFZ76213.1"/>
    </source>
</evidence>
<dbReference type="EMBL" id="BMIC01000001">
    <property type="protein sequence ID" value="GFZ76213.1"/>
    <property type="molecule type" value="Genomic_DNA"/>
</dbReference>
<dbReference type="AlphaFoldDB" id="A0A8J2TJ78"/>
<name>A0A8J2TJ78_9FLAO</name>
<reference evidence="2 3" key="1">
    <citation type="journal article" date="2014" name="Int. J. Syst. Evol. Microbiol.">
        <title>Complete genome sequence of Corynebacterium casei LMG S-19264T (=DSM 44701T), isolated from a smear-ripened cheese.</title>
        <authorList>
            <consortium name="US DOE Joint Genome Institute (JGI-PGF)"/>
            <person name="Walter F."/>
            <person name="Albersmeier A."/>
            <person name="Kalinowski J."/>
            <person name="Ruckert C."/>
        </authorList>
    </citation>
    <scope>NUCLEOTIDE SEQUENCE [LARGE SCALE GENOMIC DNA]</scope>
    <source>
        <strain evidence="2 3">CGMCC 1.15295</strain>
    </source>
</reference>
<keyword evidence="1" id="KW-0732">Signal</keyword>
<dbReference type="RefSeq" id="WP_188604415.1">
    <property type="nucleotide sequence ID" value="NZ_BMIC01000001.1"/>
</dbReference>
<comment type="caution">
    <text evidence="2">The sequence shown here is derived from an EMBL/GenBank/DDBJ whole genome shotgun (WGS) entry which is preliminary data.</text>
</comment>
<feature type="chain" id="PRO_5035326168" description="Cardiolipin synthetase" evidence="1">
    <location>
        <begin position="21"/>
        <end position="210"/>
    </location>
</feature>
<protein>
    <recommendedName>
        <fullName evidence="4">Cardiolipin synthetase</fullName>
    </recommendedName>
</protein>
<feature type="signal peptide" evidence="1">
    <location>
        <begin position="1"/>
        <end position="20"/>
    </location>
</feature>
<sequence length="210" mass="24570">MKIILSVLTVLFLVSCSSTRIVDTWTNQEHLNYKPKKVLIVGVTENLTARRLFESKLKDEFTARGINAVESYNVFKPTFTNAKQTEEEIDEEVKRVSNNGFDSVLISAVKGVDEKVTYSGDAYRTNYYWRRFGRYYYLYQDVYFDRGYYEKYNVYHIEASLYNLKENNDKSLVWVASYDIVDPNTINTTINDYVNAIIKSLEKENIISNK</sequence>
<dbReference type="PROSITE" id="PS51257">
    <property type="entry name" value="PROKAR_LIPOPROTEIN"/>
    <property type="match status" value="1"/>
</dbReference>
<organism evidence="2 3">
    <name type="scientific">Aquaticitalea lipolytica</name>
    <dbReference type="NCBI Taxonomy" id="1247562"/>
    <lineage>
        <taxon>Bacteria</taxon>
        <taxon>Pseudomonadati</taxon>
        <taxon>Bacteroidota</taxon>
        <taxon>Flavobacteriia</taxon>
        <taxon>Flavobacteriales</taxon>
        <taxon>Flavobacteriaceae</taxon>
        <taxon>Aquaticitalea</taxon>
    </lineage>
</organism>
<gene>
    <name evidence="2" type="ORF">GCM10011531_01350</name>
</gene>
<keyword evidence="3" id="KW-1185">Reference proteome</keyword>
<accession>A0A8J2TJ78</accession>
<evidence type="ECO:0008006" key="4">
    <source>
        <dbReference type="Google" id="ProtNLM"/>
    </source>
</evidence>
<evidence type="ECO:0000256" key="1">
    <source>
        <dbReference type="SAM" id="SignalP"/>
    </source>
</evidence>
<evidence type="ECO:0000313" key="3">
    <source>
        <dbReference type="Proteomes" id="UP000598120"/>
    </source>
</evidence>
<dbReference type="Proteomes" id="UP000598120">
    <property type="component" value="Unassembled WGS sequence"/>
</dbReference>
<proteinExistence type="predicted"/>